<name>A0A5M3WIG3_9ACTN</name>
<reference evidence="2 3" key="1">
    <citation type="submission" date="2019-10" db="EMBL/GenBank/DDBJ databases">
        <title>Whole genome shotgun sequence of Acrocarpospora macrocephala NBRC 16266.</title>
        <authorList>
            <person name="Ichikawa N."/>
            <person name="Kimura A."/>
            <person name="Kitahashi Y."/>
            <person name="Komaki H."/>
            <person name="Oguchi A."/>
        </authorList>
    </citation>
    <scope>NUCLEOTIDE SEQUENCE [LARGE SCALE GENOMIC DNA]</scope>
    <source>
        <strain evidence="2 3">NBRC 16266</strain>
    </source>
</reference>
<dbReference type="OrthoDB" id="3527949at2"/>
<dbReference type="EMBL" id="BLAE01000011">
    <property type="protein sequence ID" value="GES08754.1"/>
    <property type="molecule type" value="Genomic_DNA"/>
</dbReference>
<keyword evidence="3" id="KW-1185">Reference proteome</keyword>
<proteinExistence type="inferred from homology"/>
<comment type="caution">
    <text evidence="2">The sequence shown here is derived from an EMBL/GenBank/DDBJ whole genome shotgun (WGS) entry which is preliminary data.</text>
</comment>
<evidence type="ECO:0000313" key="3">
    <source>
        <dbReference type="Proteomes" id="UP000331127"/>
    </source>
</evidence>
<dbReference type="Pfam" id="PF05443">
    <property type="entry name" value="ROS_MUCR"/>
    <property type="match status" value="1"/>
</dbReference>
<accession>A0A5M3WIG3</accession>
<protein>
    <recommendedName>
        <fullName evidence="4">MucR family transcriptional regulator</fullName>
    </recommendedName>
</protein>
<dbReference type="Gene3D" id="1.10.10.1550">
    <property type="entry name" value="ROS/MUCR transcriptional regulator protein"/>
    <property type="match status" value="1"/>
</dbReference>
<dbReference type="GO" id="GO:0008270">
    <property type="term" value="F:zinc ion binding"/>
    <property type="evidence" value="ECO:0007669"/>
    <property type="project" value="InterPro"/>
</dbReference>
<dbReference type="RefSeq" id="WP_155354330.1">
    <property type="nucleotide sequence ID" value="NZ_BAAAHL010000046.1"/>
</dbReference>
<evidence type="ECO:0000256" key="1">
    <source>
        <dbReference type="ARBA" id="ARBA00007031"/>
    </source>
</evidence>
<dbReference type="Proteomes" id="UP000331127">
    <property type="component" value="Unassembled WGS sequence"/>
</dbReference>
<evidence type="ECO:0000313" key="2">
    <source>
        <dbReference type="EMBL" id="GES08754.1"/>
    </source>
</evidence>
<sequence length="248" mass="27373">MNGSHAPHGILVRDESADRVRCHECGRWFRALGAHVRVHGLTAGEYRERFGLLATKPLTSREVSATRRRIARSSYQRSARTRSDLAVGQSLARTGELAEAARKPEVSPQRRAAQLAALQAGRRSRRTAVDQVLVDALRTRDHADVGEGLRALYVVRQSSVEALAAELGTSRRAIRRALVASGIELRASGVNTDAGRRSRVERNLVRAAERVGALDVREWLREKRAEGWTLARLSAAVGRSVPWVRALL</sequence>
<dbReference type="GO" id="GO:0003677">
    <property type="term" value="F:DNA binding"/>
    <property type="evidence" value="ECO:0007669"/>
    <property type="project" value="InterPro"/>
</dbReference>
<dbReference type="AlphaFoldDB" id="A0A5M3WIG3"/>
<comment type="similarity">
    <text evidence="1">Belongs to the ros/MucR family.</text>
</comment>
<dbReference type="InterPro" id="IPR041920">
    <property type="entry name" value="ROS/MUCR_sf"/>
</dbReference>
<gene>
    <name evidence="2" type="ORF">Amac_023500</name>
</gene>
<dbReference type="InterPro" id="IPR008807">
    <property type="entry name" value="ROS_MUCR"/>
</dbReference>
<dbReference type="GO" id="GO:0006355">
    <property type="term" value="P:regulation of DNA-templated transcription"/>
    <property type="evidence" value="ECO:0007669"/>
    <property type="project" value="InterPro"/>
</dbReference>
<evidence type="ECO:0008006" key="4">
    <source>
        <dbReference type="Google" id="ProtNLM"/>
    </source>
</evidence>
<organism evidence="2 3">
    <name type="scientific">Acrocarpospora macrocephala</name>
    <dbReference type="NCBI Taxonomy" id="150177"/>
    <lineage>
        <taxon>Bacteria</taxon>
        <taxon>Bacillati</taxon>
        <taxon>Actinomycetota</taxon>
        <taxon>Actinomycetes</taxon>
        <taxon>Streptosporangiales</taxon>
        <taxon>Streptosporangiaceae</taxon>
        <taxon>Acrocarpospora</taxon>
    </lineage>
</organism>